<evidence type="ECO:0000256" key="1">
    <source>
        <dbReference type="SAM" id="Phobius"/>
    </source>
</evidence>
<evidence type="ECO:0000313" key="2">
    <source>
        <dbReference type="Proteomes" id="UP000095287"/>
    </source>
</evidence>
<reference evidence="3" key="1">
    <citation type="submission" date="2016-11" db="UniProtKB">
        <authorList>
            <consortium name="WormBaseParasite"/>
        </authorList>
    </citation>
    <scope>IDENTIFICATION</scope>
</reference>
<keyword evidence="1" id="KW-0472">Membrane</keyword>
<accession>A0A1I8ATE9</accession>
<keyword evidence="1" id="KW-1133">Transmembrane helix</keyword>
<dbReference type="WBParaSite" id="L893_g9024.t1">
    <property type="protein sequence ID" value="L893_g9024.t1"/>
    <property type="gene ID" value="L893_g9024"/>
</dbReference>
<dbReference type="AlphaFoldDB" id="A0A1I8ATE9"/>
<proteinExistence type="predicted"/>
<name>A0A1I8ATE9_9BILA</name>
<organism evidence="2 3">
    <name type="scientific">Steinernema glaseri</name>
    <dbReference type="NCBI Taxonomy" id="37863"/>
    <lineage>
        <taxon>Eukaryota</taxon>
        <taxon>Metazoa</taxon>
        <taxon>Ecdysozoa</taxon>
        <taxon>Nematoda</taxon>
        <taxon>Chromadorea</taxon>
        <taxon>Rhabditida</taxon>
        <taxon>Tylenchina</taxon>
        <taxon>Panagrolaimomorpha</taxon>
        <taxon>Strongyloidoidea</taxon>
        <taxon>Steinernematidae</taxon>
        <taxon>Steinernema</taxon>
    </lineage>
</organism>
<feature type="transmembrane region" description="Helical" evidence="1">
    <location>
        <begin position="297"/>
        <end position="314"/>
    </location>
</feature>
<dbReference type="Proteomes" id="UP000095287">
    <property type="component" value="Unplaced"/>
</dbReference>
<evidence type="ECO:0000313" key="3">
    <source>
        <dbReference type="WBParaSite" id="L893_g9024.t1"/>
    </source>
</evidence>
<protein>
    <submittedName>
        <fullName evidence="3">F-box domain-containing protein</fullName>
    </submittedName>
</protein>
<keyword evidence="2" id="KW-1185">Reference proteome</keyword>
<sequence>MDALPVELVGPIVKLINPESLANLKKILHPDTPWSLSVDHTQASRFSLSVYVKYIRGSDRMQLYISKRFFNTPNWIAWTPQDDDCSKIETFFVTVKHTEPGMQYFNPQLQMRRAVCYSRVKEALNLMNSSRKLNITVKEQLDQYPGGLLDLLPRKRDSLQVILDTVKSPILPPFDIPIRLHLWPFVGRFRADKLKRLRGRDCLRWLLDYWNTYYPEQWDWDILIPMVDADIWEKELQDFTYKSHRNYYYDMKRWNGKQWYLDIWFLPREQAVKVKTRNDGVKEAVKVNATQEQNIESVLFFGAFVAISILLIWLRGMNYV</sequence>
<keyword evidence="1" id="KW-0812">Transmembrane</keyword>